<dbReference type="InterPro" id="IPR029044">
    <property type="entry name" value="Nucleotide-diphossugar_trans"/>
</dbReference>
<dbReference type="SUPFAM" id="SSF53448">
    <property type="entry name" value="Nucleotide-diphospho-sugar transferases"/>
    <property type="match status" value="1"/>
</dbReference>
<proteinExistence type="predicted"/>
<keyword evidence="5" id="KW-1185">Reference proteome</keyword>
<name>A0ABP7KYP9_9SPHN</name>
<feature type="domain" description="MobA-like NTP transferase" evidence="3">
    <location>
        <begin position="16"/>
        <end position="135"/>
    </location>
</feature>
<accession>A0ABP7KYP9</accession>
<keyword evidence="2" id="KW-0812">Transmembrane</keyword>
<evidence type="ECO:0000259" key="3">
    <source>
        <dbReference type="Pfam" id="PF12804"/>
    </source>
</evidence>
<comment type="caution">
    <text evidence="4">The sequence shown here is derived from an EMBL/GenBank/DDBJ whole genome shotgun (WGS) entry which is preliminary data.</text>
</comment>
<dbReference type="Gene3D" id="3.90.550.10">
    <property type="entry name" value="Spore Coat Polysaccharide Biosynthesis Protein SpsA, Chain A"/>
    <property type="match status" value="1"/>
</dbReference>
<dbReference type="Pfam" id="PF12804">
    <property type="entry name" value="NTP_transf_3"/>
    <property type="match status" value="1"/>
</dbReference>
<reference evidence="5" key="1">
    <citation type="journal article" date="2019" name="Int. J. Syst. Evol. Microbiol.">
        <title>The Global Catalogue of Microorganisms (GCM) 10K type strain sequencing project: providing services to taxonomists for standard genome sequencing and annotation.</title>
        <authorList>
            <consortium name="The Broad Institute Genomics Platform"/>
            <consortium name="The Broad Institute Genome Sequencing Center for Infectious Disease"/>
            <person name="Wu L."/>
            <person name="Ma J."/>
        </authorList>
    </citation>
    <scope>NUCLEOTIDE SEQUENCE [LARGE SCALE GENOMIC DNA]</scope>
    <source>
        <strain evidence="5">JCM 17543</strain>
    </source>
</reference>
<feature type="transmembrane region" description="Helical" evidence="2">
    <location>
        <begin position="353"/>
        <end position="384"/>
    </location>
</feature>
<sequence>MAVGALIGAYQEDDEGGLRALLPLSGRTLIDYQVRCASAAGAGPIVVVVERVPQALQDAFERLRLDGISVFPVSDVQEAVSRFEAGASILVVGDGIAPSAELVAQLVDEPEPAVVTVPDDEAHAAFERIDAESRWAGLAVVDAHLLGSTAVMLGDWDLQSTLLRRAIQEGAVRQPVAGDEEPLLVEREADLGDFQRRLIRASRGGRTDWVSRFVLPPIEEFATEQLMETGARPVWLIWAALALIVGASACFLRGWLGAGLVMLLLSLPLDLVANRLAILRLRPLPAHLLSRRILWAVSGIALLALGWWEMRHVSGWGALLSAIGGIAFAEAGRIEKHGFPADADTWLFSRRGAIVAAVPFAILGAWTPYLVGLLGYAALSFFIVQHVRHSASS</sequence>
<evidence type="ECO:0000256" key="2">
    <source>
        <dbReference type="SAM" id="Phobius"/>
    </source>
</evidence>
<keyword evidence="2" id="KW-1133">Transmembrane helix</keyword>
<feature type="transmembrane region" description="Helical" evidence="2">
    <location>
        <begin position="235"/>
        <end position="255"/>
    </location>
</feature>
<protein>
    <recommendedName>
        <fullName evidence="3">MobA-like NTP transferase domain-containing protein</fullName>
    </recommendedName>
</protein>
<dbReference type="Proteomes" id="UP001500827">
    <property type="component" value="Unassembled WGS sequence"/>
</dbReference>
<feature type="transmembrane region" description="Helical" evidence="2">
    <location>
        <begin position="293"/>
        <end position="308"/>
    </location>
</feature>
<organism evidence="4 5">
    <name type="scientific">Sphingomonas limnosediminicola</name>
    <dbReference type="NCBI Taxonomy" id="940133"/>
    <lineage>
        <taxon>Bacteria</taxon>
        <taxon>Pseudomonadati</taxon>
        <taxon>Pseudomonadota</taxon>
        <taxon>Alphaproteobacteria</taxon>
        <taxon>Sphingomonadales</taxon>
        <taxon>Sphingomonadaceae</taxon>
        <taxon>Sphingomonas</taxon>
    </lineage>
</organism>
<evidence type="ECO:0000256" key="1">
    <source>
        <dbReference type="ARBA" id="ARBA00022842"/>
    </source>
</evidence>
<dbReference type="EMBL" id="BAABBM010000001">
    <property type="protein sequence ID" value="GAA3888985.1"/>
    <property type="molecule type" value="Genomic_DNA"/>
</dbReference>
<dbReference type="InterPro" id="IPR025877">
    <property type="entry name" value="MobA-like_NTP_Trfase"/>
</dbReference>
<evidence type="ECO:0000313" key="5">
    <source>
        <dbReference type="Proteomes" id="UP001500827"/>
    </source>
</evidence>
<dbReference type="RefSeq" id="WP_344698131.1">
    <property type="nucleotide sequence ID" value="NZ_BAABBM010000001.1"/>
</dbReference>
<evidence type="ECO:0000313" key="4">
    <source>
        <dbReference type="EMBL" id="GAA3888985.1"/>
    </source>
</evidence>
<keyword evidence="2" id="KW-0472">Membrane</keyword>
<gene>
    <name evidence="4" type="ORF">GCM10022276_05120</name>
</gene>
<keyword evidence="1" id="KW-0460">Magnesium</keyword>